<evidence type="ECO:0000313" key="2">
    <source>
        <dbReference type="Proteomes" id="UP000279307"/>
    </source>
</evidence>
<sequence length="218" mass="24560">SLIPTCNEINSSRSPSPRRLIKQVALESSPPAVDYGDFASKVADYDQKIKSRDQFRIQREKSKKTNTTTDQDAITRARRTESWCSECGTIKEEYSDEELGLCIITLGTFIHREPSLAAPLLPDILGVVTKVALNAMYPWQSETNMHLPGGAVSVAHQFLRCVLHQLAPNGVFMQMFQTHLNETTRLQFFKSVAQALIDFNELNPIAPLQLLLEERVKE</sequence>
<comment type="caution">
    <text evidence="1">The sequence shown here is derived from an EMBL/GenBank/DDBJ whole genome shotgun (WGS) entry which is preliminary data.</text>
</comment>
<dbReference type="InterPro" id="IPR024855">
    <property type="entry name" value="UNC79"/>
</dbReference>
<dbReference type="PANTHER" id="PTHR21696">
    <property type="entry name" value="PROTEIN UNC-79 HOMOLOG"/>
    <property type="match status" value="1"/>
</dbReference>
<dbReference type="EMBL" id="QOIP01000014">
    <property type="protein sequence ID" value="RLU15058.1"/>
    <property type="molecule type" value="Genomic_DNA"/>
</dbReference>
<gene>
    <name evidence="1" type="ORF">DMN91_012945</name>
</gene>
<proteinExistence type="predicted"/>
<dbReference type="AlphaFoldDB" id="A0A3L8D5D1"/>
<dbReference type="PANTHER" id="PTHR21696:SF2">
    <property type="entry name" value="PROTEIN UNC-79 HOMOLOG"/>
    <property type="match status" value="1"/>
</dbReference>
<organism evidence="1 2">
    <name type="scientific">Ooceraea biroi</name>
    <name type="common">Clonal raider ant</name>
    <name type="synonym">Cerapachys biroi</name>
    <dbReference type="NCBI Taxonomy" id="2015173"/>
    <lineage>
        <taxon>Eukaryota</taxon>
        <taxon>Metazoa</taxon>
        <taxon>Ecdysozoa</taxon>
        <taxon>Arthropoda</taxon>
        <taxon>Hexapoda</taxon>
        <taxon>Insecta</taxon>
        <taxon>Pterygota</taxon>
        <taxon>Neoptera</taxon>
        <taxon>Endopterygota</taxon>
        <taxon>Hymenoptera</taxon>
        <taxon>Apocrita</taxon>
        <taxon>Aculeata</taxon>
        <taxon>Formicoidea</taxon>
        <taxon>Formicidae</taxon>
        <taxon>Dorylinae</taxon>
        <taxon>Ooceraea</taxon>
    </lineage>
</organism>
<protein>
    <submittedName>
        <fullName evidence="1">Uncharacterized protein</fullName>
    </submittedName>
</protein>
<name>A0A3L8D5D1_OOCBI</name>
<dbReference type="OrthoDB" id="6270916at2759"/>
<accession>A0A3L8D5D1</accession>
<evidence type="ECO:0000313" key="1">
    <source>
        <dbReference type="EMBL" id="RLU15058.1"/>
    </source>
</evidence>
<reference evidence="1 2" key="1">
    <citation type="journal article" date="2018" name="Genome Res.">
        <title>The genomic architecture and molecular evolution of ant odorant receptors.</title>
        <authorList>
            <person name="McKenzie S.K."/>
            <person name="Kronauer D.J.C."/>
        </authorList>
    </citation>
    <scope>NUCLEOTIDE SEQUENCE [LARGE SCALE GENOMIC DNA]</scope>
    <source>
        <strain evidence="1">Clonal line C1</strain>
    </source>
</reference>
<feature type="non-terminal residue" evidence="1">
    <location>
        <position position="1"/>
    </location>
</feature>
<dbReference type="Proteomes" id="UP000279307">
    <property type="component" value="Chromosome 14"/>
</dbReference>